<evidence type="ECO:0000313" key="7">
    <source>
        <dbReference type="EMBL" id="TBU02835.1"/>
    </source>
</evidence>
<feature type="domain" description="Ribosomal protein eL8/eL30/eS12/Gadd45" evidence="6">
    <location>
        <begin position="90"/>
        <end position="166"/>
    </location>
</feature>
<dbReference type="InterPro" id="IPR029064">
    <property type="entry name" value="Ribosomal_eL30-like_sf"/>
</dbReference>
<proteinExistence type="inferred from homology"/>
<evidence type="ECO:0000259" key="6">
    <source>
        <dbReference type="Pfam" id="PF01248"/>
    </source>
</evidence>
<evidence type="ECO:0000256" key="5">
    <source>
        <dbReference type="SAM" id="MobiDB-lite"/>
    </source>
</evidence>
<dbReference type="InterPro" id="IPR004038">
    <property type="entry name" value="Ribosomal_eL8/eL30/eS12/Gad45"/>
</dbReference>
<dbReference type="EMBL" id="PITI01001037">
    <property type="protein sequence ID" value="TBU02835.1"/>
    <property type="molecule type" value="Genomic_DNA"/>
</dbReference>
<accession>A0A4Q9L6L3</accession>
<dbReference type="GO" id="GO:0003723">
    <property type="term" value="F:RNA binding"/>
    <property type="evidence" value="ECO:0007669"/>
    <property type="project" value="UniProtKB-UniRule"/>
</dbReference>
<dbReference type="PANTHER" id="PTHR23105">
    <property type="entry name" value="RIBOSOMAL PROTEIN L7AE FAMILY MEMBER"/>
    <property type="match status" value="1"/>
</dbReference>
<dbReference type="GO" id="GO:0022625">
    <property type="term" value="C:cytosolic large ribosomal subunit"/>
    <property type="evidence" value="ECO:0007669"/>
    <property type="project" value="UniProtKB-UniRule"/>
</dbReference>
<dbReference type="SUPFAM" id="SSF55315">
    <property type="entry name" value="L30e-like"/>
    <property type="match status" value="1"/>
</dbReference>
<gene>
    <name evidence="7" type="ORF">CWI36_1037p0020</name>
    <name evidence="8" type="ORF">CWI39_0082p0010</name>
</gene>
<dbReference type="InterPro" id="IPR050257">
    <property type="entry name" value="eL8/uL1-like"/>
</dbReference>
<dbReference type="InterPro" id="IPR004037">
    <property type="entry name" value="Ribosomal_eL8-like_CS"/>
</dbReference>
<dbReference type="PRINTS" id="PR00881">
    <property type="entry name" value="L7ARS6FAMILY"/>
</dbReference>
<evidence type="ECO:0000313" key="9">
    <source>
        <dbReference type="Proteomes" id="UP000291404"/>
    </source>
</evidence>
<dbReference type="Gene3D" id="3.30.1330.30">
    <property type="match status" value="1"/>
</dbReference>
<protein>
    <recommendedName>
        <fullName evidence="4">60S ribosomal protein L8</fullName>
    </recommendedName>
</protein>
<dbReference type="EMBL" id="PIXR01000082">
    <property type="protein sequence ID" value="TBU09340.1"/>
    <property type="molecule type" value="Genomic_DNA"/>
</dbReference>
<dbReference type="AlphaFoldDB" id="A0A4Q9L6L3"/>
<keyword evidence="9" id="KW-1185">Reference proteome</keyword>
<reference evidence="9 10" key="1">
    <citation type="submission" date="2017-12" db="EMBL/GenBank/DDBJ databases">
        <authorList>
            <person name="Pombert J.-F."/>
            <person name="Haag K.L."/>
            <person name="Ebert D."/>
        </authorList>
    </citation>
    <scope>NUCLEOTIDE SEQUENCE [LARGE SCALE GENOMIC DNA]</scope>
    <source>
        <strain evidence="7">BE-OM-2</strain>
        <strain evidence="8">IL-BN-2</strain>
    </source>
</reference>
<dbReference type="VEuPathDB" id="MicrosporidiaDB:CWI39_0082p0010"/>
<keyword evidence="2 4" id="KW-0689">Ribosomal protein</keyword>
<dbReference type="GO" id="GO:0042254">
    <property type="term" value="P:ribosome biogenesis"/>
    <property type="evidence" value="ECO:0007669"/>
    <property type="project" value="InterPro"/>
</dbReference>
<evidence type="ECO:0000256" key="2">
    <source>
        <dbReference type="ARBA" id="ARBA00022980"/>
    </source>
</evidence>
<evidence type="ECO:0000256" key="4">
    <source>
        <dbReference type="RuleBase" id="RU367042"/>
    </source>
</evidence>
<evidence type="ECO:0000256" key="3">
    <source>
        <dbReference type="ARBA" id="ARBA00023274"/>
    </source>
</evidence>
<evidence type="ECO:0000313" key="8">
    <source>
        <dbReference type="EMBL" id="TBU09340.1"/>
    </source>
</evidence>
<dbReference type="Proteomes" id="UP000293045">
    <property type="component" value="Unassembled WGS sequence"/>
</dbReference>
<keyword evidence="3 4" id="KW-0687">Ribonucleoprotein</keyword>
<evidence type="ECO:0000256" key="1">
    <source>
        <dbReference type="ARBA" id="ARBA00007337"/>
    </source>
</evidence>
<dbReference type="PROSITE" id="PS01082">
    <property type="entry name" value="RIBOSOMAL_L7AE"/>
    <property type="match status" value="1"/>
</dbReference>
<comment type="similarity">
    <text evidence="1 4">Belongs to the eukaryotic ribosomal protein eL8 family.</text>
</comment>
<feature type="compositionally biased region" description="Basic and acidic residues" evidence="5">
    <location>
        <begin position="1"/>
        <end position="15"/>
    </location>
</feature>
<dbReference type="Proteomes" id="UP000291404">
    <property type="component" value="Unassembled WGS sequence"/>
</dbReference>
<dbReference type="VEuPathDB" id="MicrosporidiaDB:CWI36_1037p0020"/>
<sequence>MPKVKLIKETKKEETDPQTLTHRSQRKELEQLVSTRKILLMNRMRVPPAINQFSTFLDPDTFSEILSLFKKYRPETQKEKSDRLSNKDWKKQPKPILVKCGIKHVTQLIENKKAKFVLIACDVDPLEIVIHLPTLCKKMNIPYAIVKGKELLGSVVNQKNATSLLLCDVRPEDTKTLNKFIEKSNNMFSNRYEDIMKKWGSVGGVEEKEEAVVVG</sequence>
<dbReference type="PRINTS" id="PR00882">
    <property type="entry name" value="RIBOSOMALL7A"/>
</dbReference>
<organism evidence="7 9">
    <name type="scientific">Hamiltosporidium magnivora</name>
    <dbReference type="NCBI Taxonomy" id="148818"/>
    <lineage>
        <taxon>Eukaryota</taxon>
        <taxon>Fungi</taxon>
        <taxon>Fungi incertae sedis</taxon>
        <taxon>Microsporidia</taxon>
        <taxon>Dubosqiidae</taxon>
        <taxon>Hamiltosporidium</taxon>
    </lineage>
</organism>
<comment type="caution">
    <text evidence="7">The sequence shown here is derived from an EMBL/GenBank/DDBJ whole genome shotgun (WGS) entry which is preliminary data.</text>
</comment>
<comment type="function">
    <text evidence="4">Component of the ribosome.</text>
</comment>
<feature type="region of interest" description="Disordered" evidence="5">
    <location>
        <begin position="1"/>
        <end position="24"/>
    </location>
</feature>
<dbReference type="Pfam" id="PF01248">
    <property type="entry name" value="Ribosomal_L7Ae"/>
    <property type="match status" value="1"/>
</dbReference>
<name>A0A4Q9L6L3_9MICR</name>
<dbReference type="InterPro" id="IPR018492">
    <property type="entry name" value="Ribosomal_eL8/Nhp2"/>
</dbReference>
<dbReference type="STRING" id="148818.A0A4Q9L6L3"/>
<dbReference type="InterPro" id="IPR001921">
    <property type="entry name" value="Ribosomal_eL8_euk"/>
</dbReference>
<evidence type="ECO:0000313" key="10">
    <source>
        <dbReference type="Proteomes" id="UP000293045"/>
    </source>
</evidence>